<protein>
    <submittedName>
        <fullName evidence="7">Ras GTPase-activating protein-binding protein 1-like isoform X1</fullName>
    </submittedName>
</protein>
<dbReference type="SUPFAM" id="SSF54427">
    <property type="entry name" value="NTF2-like"/>
    <property type="match status" value="1"/>
</dbReference>
<dbReference type="KEGG" id="nnu:104589935"/>
<feature type="compositionally biased region" description="Polar residues" evidence="3">
    <location>
        <begin position="259"/>
        <end position="286"/>
    </location>
</feature>
<feature type="compositionally biased region" description="Acidic residues" evidence="3">
    <location>
        <begin position="189"/>
        <end position="199"/>
    </location>
</feature>
<evidence type="ECO:0000259" key="5">
    <source>
        <dbReference type="PROSITE" id="PS50177"/>
    </source>
</evidence>
<dbReference type="InParanoid" id="A0A1U7Z126"/>
<dbReference type="GO" id="GO:0005829">
    <property type="term" value="C:cytosol"/>
    <property type="evidence" value="ECO:0000318"/>
    <property type="project" value="GO_Central"/>
</dbReference>
<dbReference type="FunFam" id="3.10.450.50:FF:000003">
    <property type="entry name" value="Nuclear transport factor 2 family protein"/>
    <property type="match status" value="1"/>
</dbReference>
<dbReference type="OrthoDB" id="339151at2759"/>
<proteinExistence type="predicted"/>
<gene>
    <name evidence="7" type="primary">LOC104589935</name>
</gene>
<feature type="region of interest" description="Disordered" evidence="3">
    <location>
        <begin position="159"/>
        <end position="199"/>
    </location>
</feature>
<dbReference type="Gene3D" id="3.30.70.330">
    <property type="match status" value="1"/>
</dbReference>
<keyword evidence="1 2" id="KW-0694">RNA-binding</keyword>
<evidence type="ECO:0000256" key="1">
    <source>
        <dbReference type="ARBA" id="ARBA00022884"/>
    </source>
</evidence>
<dbReference type="AlphaFoldDB" id="A0A1U7Z126"/>
<feature type="region of interest" description="Disordered" evidence="3">
    <location>
        <begin position="394"/>
        <end position="470"/>
    </location>
</feature>
<dbReference type="InterPro" id="IPR039539">
    <property type="entry name" value="Ras_GTPase_bind_prot"/>
</dbReference>
<evidence type="ECO:0000259" key="4">
    <source>
        <dbReference type="PROSITE" id="PS50102"/>
    </source>
</evidence>
<evidence type="ECO:0000313" key="6">
    <source>
        <dbReference type="Proteomes" id="UP000189703"/>
    </source>
</evidence>
<feature type="domain" description="RRM" evidence="4">
    <location>
        <begin position="296"/>
        <end position="373"/>
    </location>
</feature>
<dbReference type="PROSITE" id="PS50102">
    <property type="entry name" value="RRM"/>
    <property type="match status" value="1"/>
</dbReference>
<evidence type="ECO:0000256" key="2">
    <source>
        <dbReference type="PROSITE-ProRule" id="PRU00176"/>
    </source>
</evidence>
<dbReference type="InterPro" id="IPR018222">
    <property type="entry name" value="Nuclear_transport_factor_2_euk"/>
</dbReference>
<dbReference type="InterPro" id="IPR032710">
    <property type="entry name" value="NTF2-like_dom_sf"/>
</dbReference>
<dbReference type="OMA" id="RPRGNAY"/>
<dbReference type="Proteomes" id="UP000189703">
    <property type="component" value="Unplaced"/>
</dbReference>
<dbReference type="FunFam" id="3.30.70.330:FF:000589">
    <property type="entry name" value="RNA-binding protein-like"/>
    <property type="match status" value="1"/>
</dbReference>
<dbReference type="InterPro" id="IPR000504">
    <property type="entry name" value="RRM_dom"/>
</dbReference>
<dbReference type="Pfam" id="PF00076">
    <property type="entry name" value="RRM_1"/>
    <property type="match status" value="1"/>
</dbReference>
<name>A0A1U7Z126_NELNU</name>
<dbReference type="InterPro" id="IPR035979">
    <property type="entry name" value="RBD_domain_sf"/>
</dbReference>
<dbReference type="InterPro" id="IPR002075">
    <property type="entry name" value="NTF2_dom"/>
</dbReference>
<feature type="region of interest" description="Disordered" evidence="3">
    <location>
        <begin position="242"/>
        <end position="297"/>
    </location>
</feature>
<dbReference type="PANTHER" id="PTHR10693:SF20">
    <property type="entry name" value="AT27578P"/>
    <property type="match status" value="1"/>
</dbReference>
<dbReference type="Pfam" id="PF02136">
    <property type="entry name" value="NTF2"/>
    <property type="match status" value="1"/>
</dbReference>
<feature type="compositionally biased region" description="Gly residues" evidence="3">
    <location>
        <begin position="429"/>
        <end position="446"/>
    </location>
</feature>
<dbReference type="InterPro" id="IPR012677">
    <property type="entry name" value="Nucleotide-bd_a/b_plait_sf"/>
</dbReference>
<feature type="compositionally biased region" description="Gly residues" evidence="3">
    <location>
        <begin position="404"/>
        <end position="414"/>
    </location>
</feature>
<dbReference type="SMART" id="SM00360">
    <property type="entry name" value="RRM"/>
    <property type="match status" value="1"/>
</dbReference>
<dbReference type="STRING" id="4432.A0A1U7Z126"/>
<keyword evidence="6" id="KW-1185">Reference proteome</keyword>
<dbReference type="GO" id="GO:0003729">
    <property type="term" value="F:mRNA binding"/>
    <property type="evidence" value="ECO:0000318"/>
    <property type="project" value="GO_Central"/>
</dbReference>
<feature type="domain" description="NTF2" evidence="5">
    <location>
        <begin position="16"/>
        <end position="132"/>
    </location>
</feature>
<accession>A0A1U7Z126</accession>
<dbReference type="SUPFAM" id="SSF54928">
    <property type="entry name" value="RNA-binding domain, RBD"/>
    <property type="match status" value="1"/>
</dbReference>
<dbReference type="eggNOG" id="KOG0116">
    <property type="taxonomic scope" value="Eukaryota"/>
</dbReference>
<dbReference type="CDD" id="cd00780">
    <property type="entry name" value="NTF2"/>
    <property type="match status" value="1"/>
</dbReference>
<reference evidence="7" key="1">
    <citation type="submission" date="2025-08" db="UniProtKB">
        <authorList>
            <consortium name="RefSeq"/>
        </authorList>
    </citation>
    <scope>IDENTIFICATION</scope>
</reference>
<dbReference type="PANTHER" id="PTHR10693">
    <property type="entry name" value="RAS GTPASE-ACTIVATING PROTEIN-BINDING PROTEIN"/>
    <property type="match status" value="1"/>
</dbReference>
<dbReference type="PROSITE" id="PS50177">
    <property type="entry name" value="NTF2_DOMAIN"/>
    <property type="match status" value="1"/>
</dbReference>
<dbReference type="GeneID" id="104589935"/>
<dbReference type="RefSeq" id="XP_010246715.1">
    <property type="nucleotide sequence ID" value="XM_010248413.2"/>
</dbReference>
<sequence length="470" mass="50944">MASQQPAGSCPTAQVVGNAFVHQYYHIMHQSPELVYRFYQDISKLGRPETDGSMSAVTTMQTINEKILSLDYSKYRAEIKTVDAQDSFNGGVLVLVTGYLTGKDNVRSNFTQSFFLAPQDKGYFVLNDMFRYMEELELHDGNQGLPNDEVAPLAPEQDLAPAQEHQSTEQPVPEEEVNVEEVYNHSDNEGDSVVEEEAPVSEVVDEIQIEPQMVTESSSAVQEEVPKKSYASIVKVMKENAAPLSAPAPSPVRPGPANQERQMAPTQSPSPANETPVSNSNAAENGSHQEGEGDGHSIYIRNLPLNATPAQLEEEFKRFGPIKVNGVQVRSNKQQAFCFGFVEFEVASAVQSAIEASPIMIGGRQAFVEEKRASSSRGAVFAVNNRGRFPVGRGTGFRNDGARGRGNYGGGRGYGRNDFNRNEFANRSNGGGRGGSSNRGDGGYGGRVNRAGLAVNETEKTVAPRVPATA</sequence>
<organism evidence="6 7">
    <name type="scientific">Nelumbo nucifera</name>
    <name type="common">Sacred lotus</name>
    <dbReference type="NCBI Taxonomy" id="4432"/>
    <lineage>
        <taxon>Eukaryota</taxon>
        <taxon>Viridiplantae</taxon>
        <taxon>Streptophyta</taxon>
        <taxon>Embryophyta</taxon>
        <taxon>Tracheophyta</taxon>
        <taxon>Spermatophyta</taxon>
        <taxon>Magnoliopsida</taxon>
        <taxon>Proteales</taxon>
        <taxon>Nelumbonaceae</taxon>
        <taxon>Nelumbo</taxon>
    </lineage>
</organism>
<evidence type="ECO:0000313" key="7">
    <source>
        <dbReference type="RefSeq" id="XP_010246715.1"/>
    </source>
</evidence>
<evidence type="ECO:0000256" key="3">
    <source>
        <dbReference type="SAM" id="MobiDB-lite"/>
    </source>
</evidence>
<dbReference type="Gene3D" id="3.10.450.50">
    <property type="match status" value="1"/>
</dbReference>